<dbReference type="OrthoDB" id="9790734at2"/>
<feature type="domain" description="NAD(P)-binding" evidence="1">
    <location>
        <begin position="11"/>
        <end position="201"/>
    </location>
</feature>
<dbReference type="Proteomes" id="UP000306402">
    <property type="component" value="Unassembled WGS sequence"/>
</dbReference>
<sequence length="213" mass="23864">MKENRKIAVLGGGGRTGQYVVKQLVEKGFQIKLLLRNPESFTISSPLIEMIKGDALDSSIVGELLQNCDAVISTLGQRKDEPLVASAATRHILNVIEREKNSQIRYILLAGLNVDTPTDRKSAETQKGTDWMRATFPDIHEDRQKAYSILATSQAPWTLVRVPFIEFTDERNEVKVDLFDCPGSRISAGDIAQFMIGQLEDRRYLQKAPFISN</sequence>
<dbReference type="Gene3D" id="3.40.50.720">
    <property type="entry name" value="NAD(P)-binding Rossmann-like Domain"/>
    <property type="match status" value="1"/>
</dbReference>
<gene>
    <name evidence="2" type="ORF">FEN17_19960</name>
</gene>
<organism evidence="2 3">
    <name type="scientific">Dyadobacter luticola</name>
    <dbReference type="NCBI Taxonomy" id="1979387"/>
    <lineage>
        <taxon>Bacteria</taxon>
        <taxon>Pseudomonadati</taxon>
        <taxon>Bacteroidota</taxon>
        <taxon>Cytophagia</taxon>
        <taxon>Cytophagales</taxon>
        <taxon>Spirosomataceae</taxon>
        <taxon>Dyadobacter</taxon>
    </lineage>
</organism>
<dbReference type="PANTHER" id="PTHR43355:SF2">
    <property type="entry name" value="FLAVIN REDUCTASE (NADPH)"/>
    <property type="match status" value="1"/>
</dbReference>
<dbReference type="PANTHER" id="PTHR43355">
    <property type="entry name" value="FLAVIN REDUCTASE (NADPH)"/>
    <property type="match status" value="1"/>
</dbReference>
<keyword evidence="3" id="KW-1185">Reference proteome</keyword>
<dbReference type="InterPro" id="IPR036291">
    <property type="entry name" value="NAD(P)-bd_dom_sf"/>
</dbReference>
<dbReference type="Pfam" id="PF13460">
    <property type="entry name" value="NAD_binding_10"/>
    <property type="match status" value="1"/>
</dbReference>
<proteinExistence type="predicted"/>
<dbReference type="RefSeq" id="WP_138367159.1">
    <property type="nucleotide sequence ID" value="NZ_VCEJ01000005.1"/>
</dbReference>
<reference evidence="2 3" key="1">
    <citation type="submission" date="2019-05" db="EMBL/GenBank/DDBJ databases">
        <authorList>
            <person name="Qu J.-H."/>
        </authorList>
    </citation>
    <scope>NUCLEOTIDE SEQUENCE [LARGE SCALE GENOMIC DNA]</scope>
    <source>
        <strain evidence="2 3">T17</strain>
    </source>
</reference>
<protein>
    <submittedName>
        <fullName evidence="2">NADH-flavin reductase</fullName>
    </submittedName>
</protein>
<name>A0A5R9KRW8_9BACT</name>
<dbReference type="InterPro" id="IPR016040">
    <property type="entry name" value="NAD(P)-bd_dom"/>
</dbReference>
<dbReference type="GO" id="GO:0004074">
    <property type="term" value="F:biliverdin reductase [NAD(P)H] activity"/>
    <property type="evidence" value="ECO:0007669"/>
    <property type="project" value="TreeGrafter"/>
</dbReference>
<accession>A0A5R9KRW8</accession>
<comment type="caution">
    <text evidence="2">The sequence shown here is derived from an EMBL/GenBank/DDBJ whole genome shotgun (WGS) entry which is preliminary data.</text>
</comment>
<dbReference type="EMBL" id="VCEJ01000005">
    <property type="protein sequence ID" value="TLU98869.1"/>
    <property type="molecule type" value="Genomic_DNA"/>
</dbReference>
<dbReference type="SUPFAM" id="SSF51735">
    <property type="entry name" value="NAD(P)-binding Rossmann-fold domains"/>
    <property type="match status" value="1"/>
</dbReference>
<dbReference type="GO" id="GO:0042602">
    <property type="term" value="F:riboflavin reductase (NADPH) activity"/>
    <property type="evidence" value="ECO:0007669"/>
    <property type="project" value="TreeGrafter"/>
</dbReference>
<evidence type="ECO:0000313" key="3">
    <source>
        <dbReference type="Proteomes" id="UP000306402"/>
    </source>
</evidence>
<dbReference type="AlphaFoldDB" id="A0A5R9KRW8"/>
<evidence type="ECO:0000313" key="2">
    <source>
        <dbReference type="EMBL" id="TLU98869.1"/>
    </source>
</evidence>
<evidence type="ECO:0000259" key="1">
    <source>
        <dbReference type="Pfam" id="PF13460"/>
    </source>
</evidence>
<dbReference type="InterPro" id="IPR051606">
    <property type="entry name" value="Polyketide_Oxido-like"/>
</dbReference>